<evidence type="ECO:0000256" key="1">
    <source>
        <dbReference type="ARBA" id="ARBA00022679"/>
    </source>
</evidence>
<accession>A0A382A3W8</accession>
<dbReference type="PANTHER" id="PTHR43007:SF1">
    <property type="entry name" value="2-PHOSPHO-L-LACTATE TRANSFERASE"/>
    <property type="match status" value="1"/>
</dbReference>
<sequence>MKNSKRILALCGGVGGAKLAYGLAKILSEDELTILVNTGDDFEYLDLTICPDIDTVSYTLSDINNTKKGWGIRNESWNTFKFLTKYGAENWFQLGDKDLAVHLYRTFLLKKGMKLSEVTKLITERLKIKHNIVPMSETPVRTILYTDKGVFSFQEYFVKHKCKP</sequence>
<dbReference type="SUPFAM" id="SSF142338">
    <property type="entry name" value="CofD-like"/>
    <property type="match status" value="1"/>
</dbReference>
<dbReference type="AlphaFoldDB" id="A0A382A3W8"/>
<dbReference type="EMBL" id="UINC01023812">
    <property type="protein sequence ID" value="SVA96220.1"/>
    <property type="molecule type" value="Genomic_DNA"/>
</dbReference>
<protein>
    <recommendedName>
        <fullName evidence="4">2-phospho-L-lactate transferase</fullName>
    </recommendedName>
</protein>
<dbReference type="InterPro" id="IPR010115">
    <property type="entry name" value="FbiA/CofD"/>
</dbReference>
<feature type="non-terminal residue" evidence="3">
    <location>
        <position position="164"/>
    </location>
</feature>
<evidence type="ECO:0000256" key="2">
    <source>
        <dbReference type="ARBA" id="ARBA00022842"/>
    </source>
</evidence>
<dbReference type="Gene3D" id="1.10.8.240">
    <property type="entry name" value="CofD-like domain"/>
    <property type="match status" value="1"/>
</dbReference>
<dbReference type="Pfam" id="PF01933">
    <property type="entry name" value="CofD"/>
    <property type="match status" value="1"/>
</dbReference>
<gene>
    <name evidence="3" type="ORF">METZ01_LOCUS149074</name>
</gene>
<name>A0A382A3W8_9ZZZZ</name>
<evidence type="ECO:0000313" key="3">
    <source>
        <dbReference type="EMBL" id="SVA96220.1"/>
    </source>
</evidence>
<keyword evidence="2" id="KW-0460">Magnesium</keyword>
<evidence type="ECO:0008006" key="4">
    <source>
        <dbReference type="Google" id="ProtNLM"/>
    </source>
</evidence>
<keyword evidence="1" id="KW-0808">Transferase</keyword>
<dbReference type="GO" id="GO:0000287">
    <property type="term" value="F:magnesium ion binding"/>
    <property type="evidence" value="ECO:0007669"/>
    <property type="project" value="InterPro"/>
</dbReference>
<organism evidence="3">
    <name type="scientific">marine metagenome</name>
    <dbReference type="NCBI Taxonomy" id="408172"/>
    <lineage>
        <taxon>unclassified sequences</taxon>
        <taxon>metagenomes</taxon>
        <taxon>ecological metagenomes</taxon>
    </lineage>
</organism>
<proteinExistence type="predicted"/>
<dbReference type="InterPro" id="IPR038136">
    <property type="entry name" value="CofD-like_dom_sf"/>
</dbReference>
<reference evidence="3" key="1">
    <citation type="submission" date="2018-05" db="EMBL/GenBank/DDBJ databases">
        <authorList>
            <person name="Lanie J.A."/>
            <person name="Ng W.-L."/>
            <person name="Kazmierczak K.M."/>
            <person name="Andrzejewski T.M."/>
            <person name="Davidsen T.M."/>
            <person name="Wayne K.J."/>
            <person name="Tettelin H."/>
            <person name="Glass J.I."/>
            <person name="Rusch D."/>
            <person name="Podicherti R."/>
            <person name="Tsui H.-C.T."/>
            <person name="Winkler M.E."/>
        </authorList>
    </citation>
    <scope>NUCLEOTIDE SEQUENCE</scope>
</reference>
<dbReference type="PANTHER" id="PTHR43007">
    <property type="entry name" value="2-PHOSPHO-L-LACTATE TRANSFERASE"/>
    <property type="match status" value="1"/>
</dbReference>
<dbReference type="GO" id="GO:0043743">
    <property type="term" value="F:LPPG:FO 2-phospho-L-lactate transferase activity"/>
    <property type="evidence" value="ECO:0007669"/>
    <property type="project" value="InterPro"/>
</dbReference>
<dbReference type="InterPro" id="IPR002882">
    <property type="entry name" value="CofD"/>
</dbReference>